<dbReference type="STRING" id="943830.A4A58_14625"/>
<dbReference type="CDD" id="cd07012">
    <property type="entry name" value="PBP2_Bug_TTT"/>
    <property type="match status" value="1"/>
</dbReference>
<organism evidence="3 4">
    <name type="scientific">Tardiphaga robiniae</name>
    <dbReference type="NCBI Taxonomy" id="943830"/>
    <lineage>
        <taxon>Bacteria</taxon>
        <taxon>Pseudomonadati</taxon>
        <taxon>Pseudomonadota</taxon>
        <taxon>Alphaproteobacteria</taxon>
        <taxon>Hyphomicrobiales</taxon>
        <taxon>Nitrobacteraceae</taxon>
        <taxon>Tardiphaga</taxon>
    </lineage>
</organism>
<dbReference type="Pfam" id="PF03401">
    <property type="entry name" value="TctC"/>
    <property type="match status" value="1"/>
</dbReference>
<comment type="caution">
    <text evidence="3">The sequence shown here is derived from an EMBL/GenBank/DDBJ whole genome shotgun (WGS) entry which is preliminary data.</text>
</comment>
<dbReference type="InterPro" id="IPR005064">
    <property type="entry name" value="BUG"/>
</dbReference>
<dbReference type="Gene3D" id="3.40.190.10">
    <property type="entry name" value="Periplasmic binding protein-like II"/>
    <property type="match status" value="1"/>
</dbReference>
<keyword evidence="2" id="KW-0732">Signal</keyword>
<dbReference type="OrthoDB" id="9780943at2"/>
<evidence type="ECO:0000313" key="3">
    <source>
        <dbReference type="EMBL" id="KZD21575.1"/>
    </source>
</evidence>
<feature type="signal peptide" evidence="2">
    <location>
        <begin position="1"/>
        <end position="29"/>
    </location>
</feature>
<sequence length="329" mass="34087">MSTDRSLMSRRSALALLGASIAAPRVATAQGAWPTRSVRYSLGFAAGGATDTLSRIFCQKMSDLTGQQFVVENRGGAGGVLGADAIAKAQPDGYVLGMGSIATNAIAVGTYAKLPYQAGKDFTFISGLWQLPNVLVVKKDLPVKDLKEFIALAKASPGKYSYASPGIGTTLHLSGEMMKSAAGIDLQHITYKGGSPAMVDLLAGRIDTLFDNLPGSLQQIRDGGVRAIAVTTAGRSPAVPDVPAIGEVLPGYELTSWTALCGPAGMAPDLVARINTLAVQALKDPTVGAKFAELGAQPFPTSSAEITAFRDKEEARLLPVIKAAGIVPS</sequence>
<dbReference type="Gene3D" id="3.40.190.150">
    <property type="entry name" value="Bordetella uptake gene, domain 1"/>
    <property type="match status" value="1"/>
</dbReference>
<comment type="similarity">
    <text evidence="1">Belongs to the UPF0065 (bug) family.</text>
</comment>
<evidence type="ECO:0000313" key="4">
    <source>
        <dbReference type="Proteomes" id="UP000076574"/>
    </source>
</evidence>
<evidence type="ECO:0008006" key="5">
    <source>
        <dbReference type="Google" id="ProtNLM"/>
    </source>
</evidence>
<name>A0A163XYP0_9BRAD</name>
<reference evidence="3 4" key="1">
    <citation type="submission" date="2016-03" db="EMBL/GenBank/DDBJ databases">
        <title>Microsymbionts genomes from the relict species Vavilovia formosa (Stev.) Fed.</title>
        <authorList>
            <person name="Kopat V."/>
            <person name="Chirak E."/>
            <person name="Kimeklis A."/>
            <person name="Andronov E."/>
        </authorList>
    </citation>
    <scope>NUCLEOTIDE SEQUENCE [LARGE SCALE GENOMIC DNA]</scope>
    <source>
        <strain evidence="3 4">Vaf07</strain>
    </source>
</reference>
<dbReference type="PANTHER" id="PTHR42928:SF5">
    <property type="entry name" value="BLR1237 PROTEIN"/>
    <property type="match status" value="1"/>
</dbReference>
<evidence type="ECO:0000256" key="2">
    <source>
        <dbReference type="SAM" id="SignalP"/>
    </source>
</evidence>
<dbReference type="EMBL" id="LVYV01000045">
    <property type="protein sequence ID" value="KZD21575.1"/>
    <property type="molecule type" value="Genomic_DNA"/>
</dbReference>
<dbReference type="PANTHER" id="PTHR42928">
    <property type="entry name" value="TRICARBOXYLATE-BINDING PROTEIN"/>
    <property type="match status" value="1"/>
</dbReference>
<accession>A0A163XYP0</accession>
<protein>
    <recommendedName>
        <fullName evidence="5">Tripartite tricarboxylate transporter substrate binding protein</fullName>
    </recommendedName>
</protein>
<dbReference type="AlphaFoldDB" id="A0A163XYP0"/>
<gene>
    <name evidence="3" type="ORF">A4A58_14625</name>
</gene>
<dbReference type="SUPFAM" id="SSF53850">
    <property type="entry name" value="Periplasmic binding protein-like II"/>
    <property type="match status" value="1"/>
</dbReference>
<proteinExistence type="inferred from homology"/>
<dbReference type="InterPro" id="IPR042100">
    <property type="entry name" value="Bug_dom1"/>
</dbReference>
<feature type="chain" id="PRO_5007847709" description="Tripartite tricarboxylate transporter substrate binding protein" evidence="2">
    <location>
        <begin position="30"/>
        <end position="329"/>
    </location>
</feature>
<keyword evidence="4" id="KW-1185">Reference proteome</keyword>
<evidence type="ECO:0000256" key="1">
    <source>
        <dbReference type="ARBA" id="ARBA00006987"/>
    </source>
</evidence>
<dbReference type="PIRSF" id="PIRSF017082">
    <property type="entry name" value="YflP"/>
    <property type="match status" value="1"/>
</dbReference>
<dbReference type="Proteomes" id="UP000076574">
    <property type="component" value="Unassembled WGS sequence"/>
</dbReference>
<dbReference type="RefSeq" id="WP_068736835.1">
    <property type="nucleotide sequence ID" value="NZ_LVYV01000045.1"/>
</dbReference>